<accession>A0ABP9V5B9</accession>
<dbReference type="RefSeq" id="WP_353540464.1">
    <property type="nucleotide sequence ID" value="NZ_BAABRN010000001.1"/>
</dbReference>
<organism evidence="1 2">
    <name type="scientific">Deinococcus xinjiangensis</name>
    <dbReference type="NCBI Taxonomy" id="457454"/>
    <lineage>
        <taxon>Bacteria</taxon>
        <taxon>Thermotogati</taxon>
        <taxon>Deinococcota</taxon>
        <taxon>Deinococci</taxon>
        <taxon>Deinococcales</taxon>
        <taxon>Deinococcaceae</taxon>
        <taxon>Deinococcus</taxon>
    </lineage>
</organism>
<dbReference type="EMBL" id="BAABRN010000001">
    <property type="protein sequence ID" value="GAA5500479.1"/>
    <property type="molecule type" value="Genomic_DNA"/>
</dbReference>
<name>A0ABP9V5B9_9DEIO</name>
<evidence type="ECO:0000313" key="1">
    <source>
        <dbReference type="EMBL" id="GAA5500479.1"/>
    </source>
</evidence>
<comment type="caution">
    <text evidence="1">The sequence shown here is derived from an EMBL/GenBank/DDBJ whole genome shotgun (WGS) entry which is preliminary data.</text>
</comment>
<gene>
    <name evidence="1" type="ORF">Dxin01_00200</name>
</gene>
<proteinExistence type="predicted"/>
<evidence type="ECO:0000313" key="2">
    <source>
        <dbReference type="Proteomes" id="UP001458946"/>
    </source>
</evidence>
<reference evidence="1 2" key="1">
    <citation type="submission" date="2024-02" db="EMBL/GenBank/DDBJ databases">
        <title>Deinococcus xinjiangensis NBRC 107630.</title>
        <authorList>
            <person name="Ichikawa N."/>
            <person name="Katano-Makiyama Y."/>
            <person name="Hidaka K."/>
        </authorList>
    </citation>
    <scope>NUCLEOTIDE SEQUENCE [LARGE SCALE GENOMIC DNA]</scope>
    <source>
        <strain evidence="1 2">NBRC 107630</strain>
    </source>
</reference>
<keyword evidence="2" id="KW-1185">Reference proteome</keyword>
<sequence length="51" mass="5760">MFFTWLTVTVVTSFLVLALLDQHRACRARSIRVSKQLNATQLRIELAGGRA</sequence>
<protein>
    <submittedName>
        <fullName evidence="1">Uncharacterized protein</fullName>
    </submittedName>
</protein>
<dbReference type="Proteomes" id="UP001458946">
    <property type="component" value="Unassembled WGS sequence"/>
</dbReference>